<comment type="subcellular location">
    <subcellularLocation>
        <location evidence="1">Membrane</location>
        <topology evidence="1">Single-pass type I membrane protein</topology>
    </subcellularLocation>
</comment>
<proteinExistence type="predicted"/>
<dbReference type="InterPro" id="IPR003598">
    <property type="entry name" value="Ig_sub2"/>
</dbReference>
<dbReference type="PANTHER" id="PTHR11640">
    <property type="entry name" value="NEPHRIN"/>
    <property type="match status" value="1"/>
</dbReference>
<dbReference type="AlphaFoldDB" id="A0A8C5CDR4"/>
<dbReference type="Ensembl" id="ENSGMOT00000024559.1">
    <property type="protein sequence ID" value="ENSGMOP00000059177.1"/>
    <property type="gene ID" value="ENSGMOG00000025053.1"/>
</dbReference>
<evidence type="ECO:0000259" key="6">
    <source>
        <dbReference type="PROSITE" id="PS50835"/>
    </source>
</evidence>
<evidence type="ECO:0000313" key="8">
    <source>
        <dbReference type="Proteomes" id="UP000694546"/>
    </source>
</evidence>
<feature type="domain" description="Ig-like" evidence="6">
    <location>
        <begin position="361"/>
        <end position="446"/>
    </location>
</feature>
<evidence type="ECO:0000256" key="1">
    <source>
        <dbReference type="ARBA" id="ARBA00004479"/>
    </source>
</evidence>
<accession>A0A8C5CDR4</accession>
<dbReference type="SMART" id="SM00409">
    <property type="entry name" value="IG"/>
    <property type="match status" value="6"/>
</dbReference>
<keyword evidence="2" id="KW-0472">Membrane</keyword>
<dbReference type="InterPro" id="IPR036179">
    <property type="entry name" value="Ig-like_dom_sf"/>
</dbReference>
<sequence length="724" mass="77713">MAIEGVNTVTVGVPYAFTCSAKCTPACTFSWRNGNRTSTGAELTLQLKARSPLEILVCVAVNPDTRKSATVSKTLGVTVGPSNIMINGPSMLTLGVENDFTCTADCYPSCTYLWKWMWEGQVLGSSSGATLSIIPPETVNYETLLCEAMDSVSHLFISTSLQRYVARLLGIYIVSPSGQWSVTVGQTFLFTCFVECTPSCTYMWTFEGKTYENDQVHVPVFHKGEKPMIKEQQEITVTQDHRTEPLTCQAKNTVSGATISVTQILTIDNPYSVRPATQGVPMAGQTYSLQCIGSQNPASITWLQNSLPLPVSDRLVLSQDNTLLTFSPLMESDTGTYQCVINVDIGDVKSLGYRMQVNFGPSKVQIVEVNKGAVGKELTALTGSITALQCVADCYPGCSISWFYNGKMLSRNASISFTPVTPPNQAVLRCVAYDPLTMKNSSAETTVIVPFGPFKVEIIEAQQGPVGKELTALAGTITALQCVADCYPACSISWFYNGKMLSRNASISFTPVTPPNQAILRCVAYDPLTMKNSSAETTVIVPFGPSKVQIVEVNKGAVGKELTALAGSITALQCVADCYPACSISWFYNGKMLSRNASISFTPVTPPNQAVLRCVAYDPLTMKNSSAETTVIVPYGPVDVTISGSPSIEVGVKASFTCSATCSPACTYTWTVYGSPVKGSSIDITVSRYVATESISCQAQNSLSGKTATVNDTLTVSEPHWCGC</sequence>
<dbReference type="InterPro" id="IPR007110">
    <property type="entry name" value="Ig-like_dom"/>
</dbReference>
<keyword evidence="5" id="KW-0393">Immunoglobulin domain</keyword>
<feature type="domain" description="Ig-like" evidence="6">
    <location>
        <begin position="637"/>
        <end position="717"/>
    </location>
</feature>
<reference evidence="7" key="2">
    <citation type="submission" date="2025-09" db="UniProtKB">
        <authorList>
            <consortium name="Ensembl"/>
        </authorList>
    </citation>
    <scope>IDENTIFICATION</scope>
</reference>
<evidence type="ECO:0000256" key="2">
    <source>
        <dbReference type="ARBA" id="ARBA00023136"/>
    </source>
</evidence>
<dbReference type="PROSITE" id="PS50835">
    <property type="entry name" value="IG_LIKE"/>
    <property type="match status" value="6"/>
</dbReference>
<dbReference type="OMA" id="CSISWFY"/>
<reference evidence="7" key="1">
    <citation type="submission" date="2025-08" db="UniProtKB">
        <authorList>
            <consortium name="Ensembl"/>
        </authorList>
    </citation>
    <scope>IDENTIFICATION</scope>
</reference>
<keyword evidence="3" id="KW-1015">Disulfide bond</keyword>
<dbReference type="SMART" id="SM00408">
    <property type="entry name" value="IGc2"/>
    <property type="match status" value="4"/>
</dbReference>
<dbReference type="InterPro" id="IPR003599">
    <property type="entry name" value="Ig_sub"/>
</dbReference>
<dbReference type="PANTHER" id="PTHR11640:SF31">
    <property type="entry name" value="IRREGULAR CHIASM C-ROUGHEST PROTEIN-RELATED"/>
    <property type="match status" value="1"/>
</dbReference>
<dbReference type="Gene3D" id="2.60.40.10">
    <property type="entry name" value="Immunoglobulins"/>
    <property type="match status" value="7"/>
</dbReference>
<dbReference type="Proteomes" id="UP000694546">
    <property type="component" value="Chromosome 4"/>
</dbReference>
<evidence type="ECO:0000256" key="5">
    <source>
        <dbReference type="ARBA" id="ARBA00023319"/>
    </source>
</evidence>
<evidence type="ECO:0000256" key="4">
    <source>
        <dbReference type="ARBA" id="ARBA00023180"/>
    </source>
</evidence>
<dbReference type="InterPro" id="IPR051275">
    <property type="entry name" value="Cell_adhesion_signaling"/>
</dbReference>
<dbReference type="GeneTree" id="ENSGT00940000168178"/>
<keyword evidence="4" id="KW-0325">Glycoprotein</keyword>
<dbReference type="SUPFAM" id="SSF48726">
    <property type="entry name" value="Immunoglobulin"/>
    <property type="match status" value="7"/>
</dbReference>
<protein>
    <recommendedName>
        <fullName evidence="6">Ig-like domain-containing protein</fullName>
    </recommendedName>
</protein>
<keyword evidence="8" id="KW-1185">Reference proteome</keyword>
<feature type="domain" description="Ig-like" evidence="6">
    <location>
        <begin position="270"/>
        <end position="342"/>
    </location>
</feature>
<evidence type="ECO:0000256" key="3">
    <source>
        <dbReference type="ARBA" id="ARBA00023157"/>
    </source>
</evidence>
<name>A0A8C5CDR4_GADMO</name>
<evidence type="ECO:0000313" key="7">
    <source>
        <dbReference type="Ensembl" id="ENSGMOP00000059177.1"/>
    </source>
</evidence>
<feature type="domain" description="Ig-like" evidence="6">
    <location>
        <begin position="453"/>
        <end position="538"/>
    </location>
</feature>
<dbReference type="Pfam" id="PF13927">
    <property type="entry name" value="Ig_3"/>
    <property type="match status" value="1"/>
</dbReference>
<feature type="domain" description="Ig-like" evidence="6">
    <location>
        <begin position="185"/>
        <end position="260"/>
    </location>
</feature>
<feature type="domain" description="Ig-like" evidence="6">
    <location>
        <begin position="545"/>
        <end position="630"/>
    </location>
</feature>
<organism evidence="7 8">
    <name type="scientific">Gadus morhua</name>
    <name type="common">Atlantic cod</name>
    <dbReference type="NCBI Taxonomy" id="8049"/>
    <lineage>
        <taxon>Eukaryota</taxon>
        <taxon>Metazoa</taxon>
        <taxon>Chordata</taxon>
        <taxon>Craniata</taxon>
        <taxon>Vertebrata</taxon>
        <taxon>Euteleostomi</taxon>
        <taxon>Actinopterygii</taxon>
        <taxon>Neopterygii</taxon>
        <taxon>Teleostei</taxon>
        <taxon>Neoteleostei</taxon>
        <taxon>Acanthomorphata</taxon>
        <taxon>Zeiogadaria</taxon>
        <taxon>Gadariae</taxon>
        <taxon>Gadiformes</taxon>
        <taxon>Gadoidei</taxon>
        <taxon>Gadidae</taxon>
        <taxon>Gadus</taxon>
    </lineage>
</organism>
<dbReference type="InterPro" id="IPR013783">
    <property type="entry name" value="Ig-like_fold"/>
</dbReference>